<dbReference type="InterPro" id="IPR050832">
    <property type="entry name" value="Bact_Acetyltransf"/>
</dbReference>
<keyword evidence="5" id="KW-1185">Reference proteome</keyword>
<dbReference type="PROSITE" id="PS51186">
    <property type="entry name" value="GNAT"/>
    <property type="match status" value="1"/>
</dbReference>
<keyword evidence="2 4" id="KW-0012">Acyltransferase</keyword>
<proteinExistence type="predicted"/>
<name>A0A542Y675_9MICO</name>
<evidence type="ECO:0000313" key="5">
    <source>
        <dbReference type="Proteomes" id="UP000319094"/>
    </source>
</evidence>
<dbReference type="PANTHER" id="PTHR43877:SF2">
    <property type="entry name" value="AMINOALKYLPHOSPHONATE N-ACETYLTRANSFERASE-RELATED"/>
    <property type="match status" value="1"/>
</dbReference>
<gene>
    <name evidence="4" type="ORF">FB468_1581</name>
</gene>
<comment type="caution">
    <text evidence="4">The sequence shown here is derived from an EMBL/GenBank/DDBJ whole genome shotgun (WGS) entry which is preliminary data.</text>
</comment>
<dbReference type="InterPro" id="IPR000182">
    <property type="entry name" value="GNAT_dom"/>
</dbReference>
<keyword evidence="1 4" id="KW-0808">Transferase</keyword>
<dbReference type="Pfam" id="PF00583">
    <property type="entry name" value="Acetyltransf_1"/>
    <property type="match status" value="1"/>
</dbReference>
<dbReference type="PANTHER" id="PTHR43877">
    <property type="entry name" value="AMINOALKYLPHOSPHONATE N-ACETYLTRANSFERASE-RELATED-RELATED"/>
    <property type="match status" value="1"/>
</dbReference>
<feature type="domain" description="N-acetyltransferase" evidence="3">
    <location>
        <begin position="5"/>
        <end position="171"/>
    </location>
</feature>
<sequence>MQITPTMRRATIDDAAAVLQLFDGAIAWFAEIGNTEQWGTEPWSTQERQIARVEEACALPEAWVAVDGSGAVCGFIALGDAMPYVPAAPHPELYVRVLIASRDPRVRGVGRALMTLADERAREMGITELRLDCFGGGTGALVRYYESCGYERTSTFDEGGWPGQVLARSLAR</sequence>
<organism evidence="4 5">
    <name type="scientific">Leucobacter komagatae</name>
    <dbReference type="NCBI Taxonomy" id="55969"/>
    <lineage>
        <taxon>Bacteria</taxon>
        <taxon>Bacillati</taxon>
        <taxon>Actinomycetota</taxon>
        <taxon>Actinomycetes</taxon>
        <taxon>Micrococcales</taxon>
        <taxon>Microbacteriaceae</taxon>
        <taxon>Leucobacter</taxon>
    </lineage>
</organism>
<evidence type="ECO:0000259" key="3">
    <source>
        <dbReference type="PROSITE" id="PS51186"/>
    </source>
</evidence>
<dbReference type="GO" id="GO:0016747">
    <property type="term" value="F:acyltransferase activity, transferring groups other than amino-acyl groups"/>
    <property type="evidence" value="ECO:0007669"/>
    <property type="project" value="InterPro"/>
</dbReference>
<reference evidence="4 5" key="1">
    <citation type="submission" date="2019-06" db="EMBL/GenBank/DDBJ databases">
        <title>Sequencing the genomes of 1000 actinobacteria strains.</title>
        <authorList>
            <person name="Klenk H.-P."/>
        </authorList>
    </citation>
    <scope>NUCLEOTIDE SEQUENCE [LARGE SCALE GENOMIC DNA]</scope>
    <source>
        <strain evidence="4 5">DSM 8803</strain>
    </source>
</reference>
<dbReference type="EMBL" id="VFON01000001">
    <property type="protein sequence ID" value="TQL43555.1"/>
    <property type="molecule type" value="Genomic_DNA"/>
</dbReference>
<dbReference type="SUPFAM" id="SSF55729">
    <property type="entry name" value="Acyl-CoA N-acyltransferases (Nat)"/>
    <property type="match status" value="1"/>
</dbReference>
<evidence type="ECO:0000313" key="4">
    <source>
        <dbReference type="EMBL" id="TQL43555.1"/>
    </source>
</evidence>
<dbReference type="RefSeq" id="WP_211359105.1">
    <property type="nucleotide sequence ID" value="NZ_BAAAUY010000002.1"/>
</dbReference>
<dbReference type="CDD" id="cd04301">
    <property type="entry name" value="NAT_SF"/>
    <property type="match status" value="1"/>
</dbReference>
<evidence type="ECO:0000256" key="2">
    <source>
        <dbReference type="ARBA" id="ARBA00023315"/>
    </source>
</evidence>
<dbReference type="Gene3D" id="3.40.630.30">
    <property type="match status" value="1"/>
</dbReference>
<dbReference type="AlphaFoldDB" id="A0A542Y675"/>
<dbReference type="Proteomes" id="UP000319094">
    <property type="component" value="Unassembled WGS sequence"/>
</dbReference>
<evidence type="ECO:0000256" key="1">
    <source>
        <dbReference type="ARBA" id="ARBA00022679"/>
    </source>
</evidence>
<protein>
    <submittedName>
        <fullName evidence="4">L-amino acid N-acyltransferase YncA</fullName>
    </submittedName>
</protein>
<dbReference type="InterPro" id="IPR016181">
    <property type="entry name" value="Acyl_CoA_acyltransferase"/>
</dbReference>
<accession>A0A542Y675</accession>